<dbReference type="PANTHER" id="PTHR13384">
    <property type="entry name" value="G PATCH DOMAIN-CONTAINING PROTEIN 1"/>
    <property type="match status" value="1"/>
</dbReference>
<dbReference type="AlphaFoldDB" id="A0AAV4X4A7"/>
<dbReference type="GO" id="GO:0005634">
    <property type="term" value="C:nucleus"/>
    <property type="evidence" value="ECO:0007669"/>
    <property type="project" value="TreeGrafter"/>
</dbReference>
<evidence type="ECO:0000313" key="2">
    <source>
        <dbReference type="Proteomes" id="UP001054945"/>
    </source>
</evidence>
<dbReference type="PANTHER" id="PTHR13384:SF19">
    <property type="entry name" value="G PATCH DOMAIN-CONTAINING PROTEIN 1"/>
    <property type="match status" value="1"/>
</dbReference>
<dbReference type="Proteomes" id="UP001054945">
    <property type="component" value="Unassembled WGS sequence"/>
</dbReference>
<dbReference type="EMBL" id="BPLR01017199">
    <property type="protein sequence ID" value="GIY89372.1"/>
    <property type="molecule type" value="Genomic_DNA"/>
</dbReference>
<comment type="caution">
    <text evidence="1">The sequence shown here is derived from an EMBL/GenBank/DDBJ whole genome shotgun (WGS) entry which is preliminary data.</text>
</comment>
<proteinExistence type="predicted"/>
<evidence type="ECO:0000313" key="1">
    <source>
        <dbReference type="EMBL" id="GIY89372.1"/>
    </source>
</evidence>
<protein>
    <submittedName>
        <fullName evidence="1">Uncharacterized protein</fullName>
    </submittedName>
</protein>
<reference evidence="1 2" key="1">
    <citation type="submission" date="2021-06" db="EMBL/GenBank/DDBJ databases">
        <title>Caerostris extrusa draft genome.</title>
        <authorList>
            <person name="Kono N."/>
            <person name="Arakawa K."/>
        </authorList>
    </citation>
    <scope>NUCLEOTIDE SEQUENCE [LARGE SCALE GENOMIC DNA]</scope>
</reference>
<keyword evidence="2" id="KW-1185">Reference proteome</keyword>
<organism evidence="1 2">
    <name type="scientific">Caerostris extrusa</name>
    <name type="common">Bark spider</name>
    <name type="synonym">Caerostris bankana</name>
    <dbReference type="NCBI Taxonomy" id="172846"/>
    <lineage>
        <taxon>Eukaryota</taxon>
        <taxon>Metazoa</taxon>
        <taxon>Ecdysozoa</taxon>
        <taxon>Arthropoda</taxon>
        <taxon>Chelicerata</taxon>
        <taxon>Arachnida</taxon>
        <taxon>Araneae</taxon>
        <taxon>Araneomorphae</taxon>
        <taxon>Entelegynae</taxon>
        <taxon>Araneoidea</taxon>
        <taxon>Araneidae</taxon>
        <taxon>Caerostris</taxon>
    </lineage>
</organism>
<name>A0AAV4X4A7_CAEEX</name>
<accession>A0AAV4X4A7</accession>
<sequence length="137" mass="15761">MGKQQELVEFSRAAILFRPLSAALSSKFESRSHLDVEHEVMDAIAKAKNFVSIEGSIKKTEEKRKLIGKQNRNTFEWHPASLLCKRFNVPNPYPNAPDVSESQKSKSLFDHLSFENREAEEKNNYQIQNLKLLKLNS</sequence>
<dbReference type="GO" id="GO:0003723">
    <property type="term" value="F:RNA binding"/>
    <property type="evidence" value="ECO:0007669"/>
    <property type="project" value="TreeGrafter"/>
</dbReference>
<gene>
    <name evidence="1" type="ORF">CEXT_791301</name>
</gene>